<proteinExistence type="inferred from homology"/>
<dbReference type="InterPro" id="IPR035097">
    <property type="entry name" value="M29_N-terminal"/>
</dbReference>
<dbReference type="PANTHER" id="PTHR34448:SF1">
    <property type="entry name" value="BLL6088 PROTEIN"/>
    <property type="match status" value="1"/>
</dbReference>
<organism evidence="10">
    <name type="scientific">Thermosphaera aggregans</name>
    <dbReference type="NCBI Taxonomy" id="54254"/>
    <lineage>
        <taxon>Archaea</taxon>
        <taxon>Thermoproteota</taxon>
        <taxon>Thermoprotei</taxon>
        <taxon>Desulfurococcales</taxon>
        <taxon>Desulfurococcaceae</taxon>
        <taxon>Thermosphaera</taxon>
    </lineage>
</organism>
<evidence type="ECO:0000256" key="4">
    <source>
        <dbReference type="ARBA" id="ARBA00008236"/>
    </source>
</evidence>
<evidence type="ECO:0000256" key="1">
    <source>
        <dbReference type="ARBA" id="ARBA00001941"/>
    </source>
</evidence>
<dbReference type="AlphaFoldDB" id="A0A7C2FPC9"/>
<evidence type="ECO:0000256" key="8">
    <source>
        <dbReference type="ARBA" id="ARBA00022801"/>
    </source>
</evidence>
<comment type="cofactor">
    <cofactor evidence="2">
        <name>Mg(2+)</name>
        <dbReference type="ChEBI" id="CHEBI:18420"/>
    </cofactor>
</comment>
<protein>
    <submittedName>
        <fullName evidence="10">Aminopeptidase</fullName>
    </submittedName>
</protein>
<evidence type="ECO:0000256" key="3">
    <source>
        <dbReference type="ARBA" id="ARBA00001947"/>
    </source>
</evidence>
<dbReference type="SUPFAM" id="SSF144052">
    <property type="entry name" value="Thermophilic metalloprotease-like"/>
    <property type="match status" value="1"/>
</dbReference>
<evidence type="ECO:0000256" key="2">
    <source>
        <dbReference type="ARBA" id="ARBA00001946"/>
    </source>
</evidence>
<dbReference type="GO" id="GO:0008237">
    <property type="term" value="F:metallopeptidase activity"/>
    <property type="evidence" value="ECO:0007669"/>
    <property type="project" value="UniProtKB-KW"/>
</dbReference>
<comment type="caution">
    <text evidence="10">The sequence shown here is derived from an EMBL/GenBank/DDBJ whole genome shotgun (WGS) entry which is preliminary data.</text>
</comment>
<evidence type="ECO:0000313" key="10">
    <source>
        <dbReference type="EMBL" id="HEF87499.1"/>
    </source>
</evidence>
<dbReference type="InterPro" id="IPR052170">
    <property type="entry name" value="M29_Exopeptidase"/>
</dbReference>
<accession>A0A7C2FPC9</accession>
<gene>
    <name evidence="10" type="ORF">ENP55_04290</name>
</gene>
<keyword evidence="7" id="KW-0479">Metal-binding</keyword>
<keyword evidence="9" id="KW-0482">Metalloprotease</keyword>
<dbReference type="Pfam" id="PF02073">
    <property type="entry name" value="Peptidase_M29"/>
    <property type="match status" value="1"/>
</dbReference>
<dbReference type="GO" id="GO:0004177">
    <property type="term" value="F:aminopeptidase activity"/>
    <property type="evidence" value="ECO:0007669"/>
    <property type="project" value="UniProtKB-KW"/>
</dbReference>
<comment type="cofactor">
    <cofactor evidence="1">
        <name>Co(2+)</name>
        <dbReference type="ChEBI" id="CHEBI:48828"/>
    </cofactor>
</comment>
<keyword evidence="6" id="KW-0645">Protease</keyword>
<evidence type="ECO:0000256" key="5">
    <source>
        <dbReference type="ARBA" id="ARBA00022438"/>
    </source>
</evidence>
<dbReference type="Gene3D" id="3.40.1830.10">
    <property type="entry name" value="Thermophilic metalloprotease (M29)"/>
    <property type="match status" value="1"/>
</dbReference>
<dbReference type="InterPro" id="IPR000787">
    <property type="entry name" value="Peptidase_M29"/>
</dbReference>
<comment type="similarity">
    <text evidence="4">Belongs to the peptidase M29 family.</text>
</comment>
<dbReference type="GO" id="GO:0046872">
    <property type="term" value="F:metal ion binding"/>
    <property type="evidence" value="ECO:0007669"/>
    <property type="project" value="UniProtKB-KW"/>
</dbReference>
<dbReference type="EMBL" id="DSJT01000023">
    <property type="protein sequence ID" value="HEF87499.1"/>
    <property type="molecule type" value="Genomic_DNA"/>
</dbReference>
<comment type="cofactor">
    <cofactor evidence="3">
        <name>Zn(2+)</name>
        <dbReference type="ChEBI" id="CHEBI:29105"/>
    </cofactor>
</comment>
<evidence type="ECO:0000256" key="6">
    <source>
        <dbReference type="ARBA" id="ARBA00022670"/>
    </source>
</evidence>
<dbReference type="GO" id="GO:0006508">
    <property type="term" value="P:proteolysis"/>
    <property type="evidence" value="ECO:0007669"/>
    <property type="project" value="UniProtKB-KW"/>
</dbReference>
<dbReference type="PRINTS" id="PR00919">
    <property type="entry name" value="THERMOPTASE"/>
</dbReference>
<reference evidence="10" key="1">
    <citation type="journal article" date="2020" name="mSystems">
        <title>Genome- and Community-Level Interaction Insights into Carbon Utilization and Element Cycling Functions of Hydrothermarchaeota in Hydrothermal Sediment.</title>
        <authorList>
            <person name="Zhou Z."/>
            <person name="Liu Y."/>
            <person name="Xu W."/>
            <person name="Pan J."/>
            <person name="Luo Z.H."/>
            <person name="Li M."/>
        </authorList>
    </citation>
    <scope>NUCLEOTIDE SEQUENCE [LARGE SCALE GENOMIC DNA]</scope>
    <source>
        <strain evidence="10">SpSt-23</strain>
    </source>
</reference>
<dbReference type="PANTHER" id="PTHR34448">
    <property type="entry name" value="AMINOPEPTIDASE"/>
    <property type="match status" value="1"/>
</dbReference>
<sequence>MVDPRISKQAEIIVDYSLNLQPGEEVVVNASVEAIPLVRELVRKIVEKEAYPLLIRLDDESITEAFYKYAPHNVLTHVSIIEKEIVEKTNASVSIISPSHTKPLVNIDPDKLKIRAQARRELNKIFLERSAKGELKWVVTIYPTRALAQEAGMSISEYEDFVFHALYADSENPVAEWVRFGQELSKIAEFLNKVKELRFEGPGINLSLSVEGRKWISDDGKNNMPGGEVFTGPVEETVEGVVEFDYPAIWRGVEVEGVKLVFKNGRVVEASARRGEEFLKKMINTDEGASRLGEIAFGLNYNITRHTKEILFDEKIGGTIHMALGASYPETGGRNISSIHWDLIKDMSKGRVYADGVLVYENGRFIILESLNPSG</sequence>
<evidence type="ECO:0000256" key="9">
    <source>
        <dbReference type="ARBA" id="ARBA00023049"/>
    </source>
</evidence>
<keyword evidence="8" id="KW-0378">Hydrolase</keyword>
<name>A0A7C2FPC9_9CREN</name>
<evidence type="ECO:0000256" key="7">
    <source>
        <dbReference type="ARBA" id="ARBA00022723"/>
    </source>
</evidence>
<keyword evidence="5 10" id="KW-0031">Aminopeptidase</keyword>